<proteinExistence type="inferred from homology"/>
<dbReference type="Proteomes" id="UP000054107">
    <property type="component" value="Unassembled WGS sequence"/>
</dbReference>
<dbReference type="OrthoDB" id="2154311at2759"/>
<evidence type="ECO:0000256" key="5">
    <source>
        <dbReference type="ARBA" id="ARBA00022679"/>
    </source>
</evidence>
<dbReference type="Pfam" id="PF13489">
    <property type="entry name" value="Methyltransf_23"/>
    <property type="match status" value="1"/>
</dbReference>
<evidence type="ECO:0000313" key="14">
    <source>
        <dbReference type="Proteomes" id="UP000054107"/>
    </source>
</evidence>
<keyword evidence="5" id="KW-0808">Transferase</keyword>
<evidence type="ECO:0000256" key="10">
    <source>
        <dbReference type="ARBA" id="ARBA00023158"/>
    </source>
</evidence>
<dbReference type="GO" id="GO:0030422">
    <property type="term" value="P:siRNA processing"/>
    <property type="evidence" value="ECO:0007669"/>
    <property type="project" value="TreeGrafter"/>
</dbReference>
<protein>
    <recommendedName>
        <fullName evidence="3">Small RNA 2'-O-methyltransferase</fullName>
        <ecNumber evidence="11">2.1.1.386</ecNumber>
    </recommendedName>
</protein>
<dbReference type="EMBL" id="LN723807">
    <property type="protein sequence ID" value="CEP10347.1"/>
    <property type="molecule type" value="Genomic_DNA"/>
</dbReference>
<dbReference type="SUPFAM" id="SSF53335">
    <property type="entry name" value="S-adenosyl-L-methionine-dependent methyltransferases"/>
    <property type="match status" value="1"/>
</dbReference>
<organism evidence="13 14">
    <name type="scientific">Parasitella parasitica</name>
    <dbReference type="NCBI Taxonomy" id="35722"/>
    <lineage>
        <taxon>Eukaryota</taxon>
        <taxon>Fungi</taxon>
        <taxon>Fungi incertae sedis</taxon>
        <taxon>Mucoromycota</taxon>
        <taxon>Mucoromycotina</taxon>
        <taxon>Mucoromycetes</taxon>
        <taxon>Mucorales</taxon>
        <taxon>Mucorineae</taxon>
        <taxon>Mucoraceae</taxon>
        <taxon>Parasitella</taxon>
    </lineage>
</organism>
<comment type="catalytic activity">
    <reaction evidence="12">
        <text>small RNA 3'-end nucleotide + S-adenosyl-L-methionine = small RNA 3'-end 2'-O-methylnucleotide + S-adenosyl-L-homocysteine + H(+)</text>
        <dbReference type="Rhea" id="RHEA:37887"/>
        <dbReference type="Rhea" id="RHEA-COMP:10415"/>
        <dbReference type="Rhea" id="RHEA-COMP:10416"/>
        <dbReference type="ChEBI" id="CHEBI:15378"/>
        <dbReference type="ChEBI" id="CHEBI:57856"/>
        <dbReference type="ChEBI" id="CHEBI:59789"/>
        <dbReference type="ChEBI" id="CHEBI:74896"/>
        <dbReference type="ChEBI" id="CHEBI:74898"/>
        <dbReference type="EC" id="2.1.1.386"/>
    </reaction>
</comment>
<evidence type="ECO:0000256" key="12">
    <source>
        <dbReference type="ARBA" id="ARBA00048418"/>
    </source>
</evidence>
<dbReference type="GO" id="GO:0003723">
    <property type="term" value="F:RNA binding"/>
    <property type="evidence" value="ECO:0007669"/>
    <property type="project" value="UniProtKB-KW"/>
</dbReference>
<dbReference type="InterPro" id="IPR029063">
    <property type="entry name" value="SAM-dependent_MTases_sf"/>
</dbReference>
<dbReference type="GO" id="GO:0005634">
    <property type="term" value="C:nucleus"/>
    <property type="evidence" value="ECO:0007669"/>
    <property type="project" value="TreeGrafter"/>
</dbReference>
<evidence type="ECO:0000256" key="4">
    <source>
        <dbReference type="ARBA" id="ARBA00022603"/>
    </source>
</evidence>
<keyword evidence="7" id="KW-0479">Metal-binding</keyword>
<evidence type="ECO:0000256" key="8">
    <source>
        <dbReference type="ARBA" id="ARBA00022842"/>
    </source>
</evidence>
<accession>A0A0B7MYZ3</accession>
<evidence type="ECO:0000256" key="6">
    <source>
        <dbReference type="ARBA" id="ARBA00022691"/>
    </source>
</evidence>
<comment type="cofactor">
    <cofactor evidence="1">
        <name>Mg(2+)</name>
        <dbReference type="ChEBI" id="CHEBI:18420"/>
    </cofactor>
</comment>
<keyword evidence="8" id="KW-0460">Magnesium</keyword>
<dbReference type="GO" id="GO:0046872">
    <property type="term" value="F:metal ion binding"/>
    <property type="evidence" value="ECO:0007669"/>
    <property type="project" value="UniProtKB-KW"/>
</dbReference>
<keyword evidence="6" id="KW-0949">S-adenosyl-L-methionine</keyword>
<dbReference type="GO" id="GO:0005737">
    <property type="term" value="C:cytoplasm"/>
    <property type="evidence" value="ECO:0007669"/>
    <property type="project" value="TreeGrafter"/>
</dbReference>
<dbReference type="EC" id="2.1.1.386" evidence="11"/>
<dbReference type="Gene3D" id="3.40.50.150">
    <property type="entry name" value="Vaccinia Virus protein VP39"/>
    <property type="match status" value="1"/>
</dbReference>
<keyword evidence="10" id="KW-0943">RNA-mediated gene silencing</keyword>
<evidence type="ECO:0000256" key="2">
    <source>
        <dbReference type="ARBA" id="ARBA00009026"/>
    </source>
</evidence>
<comment type="similarity">
    <text evidence="2">Belongs to the methyltransferase superfamily. HEN1 family.</text>
</comment>
<dbReference type="GO" id="GO:0090486">
    <property type="term" value="F:small RNA 2'-O-methyltransferase activity"/>
    <property type="evidence" value="ECO:0007669"/>
    <property type="project" value="UniProtKB-EC"/>
</dbReference>
<name>A0A0B7MYZ3_9FUNG</name>
<keyword evidence="4" id="KW-0489">Methyltransferase</keyword>
<evidence type="ECO:0000256" key="7">
    <source>
        <dbReference type="ARBA" id="ARBA00022723"/>
    </source>
</evidence>
<dbReference type="InterPro" id="IPR026610">
    <property type="entry name" value="Hen1"/>
</dbReference>
<evidence type="ECO:0000256" key="1">
    <source>
        <dbReference type="ARBA" id="ARBA00001946"/>
    </source>
</evidence>
<evidence type="ECO:0000313" key="13">
    <source>
        <dbReference type="EMBL" id="CEP10347.1"/>
    </source>
</evidence>
<dbReference type="CDD" id="cd02440">
    <property type="entry name" value="AdoMet_MTases"/>
    <property type="match status" value="1"/>
</dbReference>
<dbReference type="PANTHER" id="PTHR21404:SF3">
    <property type="entry name" value="SMALL RNA 2'-O-METHYLTRANSFERASE"/>
    <property type="match status" value="1"/>
</dbReference>
<dbReference type="AlphaFoldDB" id="A0A0B7MYZ3"/>
<keyword evidence="9" id="KW-0694">RNA-binding</keyword>
<dbReference type="GO" id="GO:0001510">
    <property type="term" value="P:RNA methylation"/>
    <property type="evidence" value="ECO:0007669"/>
    <property type="project" value="InterPro"/>
</dbReference>
<evidence type="ECO:0000256" key="11">
    <source>
        <dbReference type="ARBA" id="ARBA00035025"/>
    </source>
</evidence>
<dbReference type="STRING" id="35722.A0A0B7MYZ3"/>
<evidence type="ECO:0000256" key="3">
    <source>
        <dbReference type="ARBA" id="ARBA00021330"/>
    </source>
</evidence>
<evidence type="ECO:0000256" key="9">
    <source>
        <dbReference type="ARBA" id="ARBA00022884"/>
    </source>
</evidence>
<gene>
    <name evidence="13" type="primary">PARPA_04017.1 scaffold 10876</name>
</gene>
<keyword evidence="14" id="KW-1185">Reference proteome</keyword>
<reference evidence="13 14" key="1">
    <citation type="submission" date="2014-09" db="EMBL/GenBank/DDBJ databases">
        <authorList>
            <person name="Ellenberger Sabrina"/>
        </authorList>
    </citation>
    <scope>NUCLEOTIDE SEQUENCE [LARGE SCALE GENOMIC DNA]</scope>
    <source>
        <strain evidence="13 14">CBS 412.66</strain>
    </source>
</reference>
<dbReference type="PANTHER" id="PTHR21404">
    <property type="entry name" value="HEN1"/>
    <property type="match status" value="1"/>
</dbReference>
<sequence>MKQTRQDRYSSNEIFSPPLWRQRRSFIQDILNKYSIETVLDYGCGEASVLSFLISPTENKLTKIAGIDIDPEALEEAVDRCLPYKSDFQFLRSRPLVIDIYQGSVGIIDDRLKNYQAIVCSEVIEHVYPDVLDGFLELTLGVYHPEVLIVTTPNGEYNVNFPDLKYNTPESIFRHEDHKFEWTRKEFEAWCEEGAKKYNYNTEYHGIGLLHQKYDDLENGYCTQACVFTRSTDFSMSNTEITHGTPHQLLRHIEFPYYNEAIPSRDRIIKELDYFIENLCKADRYINEKSGEDFQFKHDDQQKQVDLDLSAIDWETFDISKYVIQQEEQSSSNEYTPIKNDSYSTGPTAPVYISISSLWNIFRLQQICESKENMIEILKSSDVGEGLYQVIDNNTTLAVFKSFDWEDDSESVKSFSSKEDWNKV</sequence>